<dbReference type="InterPro" id="IPR010504">
    <property type="entry name" value="AH_dom"/>
</dbReference>
<protein>
    <recommendedName>
        <fullName evidence="2">AH domain-containing protein</fullName>
    </recommendedName>
</protein>
<reference evidence="3" key="1">
    <citation type="submission" date="2022-02" db="EMBL/GenBank/DDBJ databases">
        <authorList>
            <person name="King R."/>
        </authorList>
    </citation>
    <scope>NUCLEOTIDE SEQUENCE</scope>
</reference>
<dbReference type="PANTHER" id="PTHR10164:SF4">
    <property type="entry name" value="GH23156P"/>
    <property type="match status" value="1"/>
</dbReference>
<evidence type="ECO:0000313" key="4">
    <source>
        <dbReference type="Proteomes" id="UP001154329"/>
    </source>
</evidence>
<dbReference type="SMART" id="SM01015">
    <property type="entry name" value="Arfaptin"/>
    <property type="match status" value="1"/>
</dbReference>
<dbReference type="OrthoDB" id="2126778at2759"/>
<feature type="domain" description="AH" evidence="2">
    <location>
        <begin position="56"/>
        <end position="259"/>
    </location>
</feature>
<evidence type="ECO:0000256" key="1">
    <source>
        <dbReference type="SAM" id="MobiDB-lite"/>
    </source>
</evidence>
<dbReference type="FunFam" id="1.20.1270.60:FF:000068">
    <property type="entry name" value="Islet cell autoantigen"/>
    <property type="match status" value="1"/>
</dbReference>
<proteinExistence type="predicted"/>
<organism evidence="3 4">
    <name type="scientific">Aphis gossypii</name>
    <name type="common">Cotton aphid</name>
    <dbReference type="NCBI Taxonomy" id="80765"/>
    <lineage>
        <taxon>Eukaryota</taxon>
        <taxon>Metazoa</taxon>
        <taxon>Ecdysozoa</taxon>
        <taxon>Arthropoda</taxon>
        <taxon>Hexapoda</taxon>
        <taxon>Insecta</taxon>
        <taxon>Pterygota</taxon>
        <taxon>Neoptera</taxon>
        <taxon>Paraneoptera</taxon>
        <taxon>Hemiptera</taxon>
        <taxon>Sternorrhyncha</taxon>
        <taxon>Aphidomorpha</taxon>
        <taxon>Aphidoidea</taxon>
        <taxon>Aphididae</taxon>
        <taxon>Aphidini</taxon>
        <taxon>Aphis</taxon>
        <taxon>Aphis</taxon>
    </lineage>
</organism>
<dbReference type="EMBL" id="OU899035">
    <property type="protein sequence ID" value="CAH1724782.1"/>
    <property type="molecule type" value="Genomic_DNA"/>
</dbReference>
<evidence type="ECO:0000313" key="3">
    <source>
        <dbReference type="EMBL" id="CAH1724782.1"/>
    </source>
</evidence>
<dbReference type="GO" id="GO:0019904">
    <property type="term" value="F:protein domain specific binding"/>
    <property type="evidence" value="ECO:0007669"/>
    <property type="project" value="InterPro"/>
</dbReference>
<dbReference type="InterPro" id="IPR027267">
    <property type="entry name" value="AH/BAR_dom_sf"/>
</dbReference>
<reference evidence="3" key="2">
    <citation type="submission" date="2022-10" db="EMBL/GenBank/DDBJ databases">
        <authorList>
            <consortium name="ENA_rothamsted_submissions"/>
            <consortium name="culmorum"/>
            <person name="King R."/>
        </authorList>
    </citation>
    <scope>NUCLEOTIDE SEQUENCE</scope>
</reference>
<dbReference type="InterPro" id="IPR024114">
    <property type="entry name" value="Islet_autoAg_Ica1/Ica1-like"/>
</dbReference>
<evidence type="ECO:0000259" key="2">
    <source>
        <dbReference type="PROSITE" id="PS50870"/>
    </source>
</evidence>
<dbReference type="PANTHER" id="PTHR10164">
    <property type="entry name" value="ISLET CELL AUTOANTIGEN 1"/>
    <property type="match status" value="1"/>
</dbReference>
<dbReference type="GO" id="GO:0005794">
    <property type="term" value="C:Golgi apparatus"/>
    <property type="evidence" value="ECO:0007669"/>
    <property type="project" value="TreeGrafter"/>
</dbReference>
<dbReference type="Gene3D" id="1.20.1270.60">
    <property type="entry name" value="Arfaptin homology (AH) domain/BAR domain"/>
    <property type="match status" value="1"/>
</dbReference>
<feature type="region of interest" description="Disordered" evidence="1">
    <location>
        <begin position="278"/>
        <end position="298"/>
    </location>
</feature>
<feature type="region of interest" description="Disordered" evidence="1">
    <location>
        <begin position="367"/>
        <end position="388"/>
    </location>
</feature>
<dbReference type="GO" id="GO:0051049">
    <property type="term" value="P:regulation of transport"/>
    <property type="evidence" value="ECO:0007669"/>
    <property type="project" value="TreeGrafter"/>
</dbReference>
<dbReference type="AlphaFoldDB" id="A0A9P0NJB4"/>
<keyword evidence="4" id="KW-1185">Reference proteome</keyword>
<name>A0A9P0NJB4_APHGO</name>
<dbReference type="SUPFAM" id="SSF103657">
    <property type="entry name" value="BAR/IMD domain-like"/>
    <property type="match status" value="1"/>
</dbReference>
<sequence length="418" mass="47374">MSLSESGWNTYDAPGLNRWQNNANGSTVAKMQHKYWVTKQQVCKKLGKKDDEFIVASDAELDAKLELFKSIRGSCQHLQRIVNKYDEKIYNLAYEENQMGLFLKRSGNKDQTKAGEMMQILGSCMAQSGQERIGLRTPLARLHQEIETFCLRAVEDTQGDVKRMENARTDYRAALNWMKDVSQELDPDTNSQLDKFKNVQTKVKKSKQQFDHQKLICLQKVDLLAAARCNMFSHVLIFYQQSLQRFAESVAASFENATKDFRQYQHYDFKMIKELRTESVKPTSKTDDNTNDSSSYTELGIEATCDPIEEKNESPLLSLFDGSDNFGNFLSNPYESNQEEKDSELKSYGTGDEFLPSQLLSDLLSGSNSATVNTTTTATTTTTTKKSTSSSNWADIFADLDPLNDPRLSSKLDPLDLL</sequence>
<feature type="region of interest" description="Disordered" evidence="1">
    <location>
        <begin position="330"/>
        <end position="351"/>
    </location>
</feature>
<dbReference type="Proteomes" id="UP001154329">
    <property type="component" value="Chromosome 2"/>
</dbReference>
<gene>
    <name evidence="3" type="ORF">APHIGO_LOCUS6009</name>
</gene>
<dbReference type="Pfam" id="PF06456">
    <property type="entry name" value="Arfaptin"/>
    <property type="match status" value="1"/>
</dbReference>
<feature type="compositionally biased region" description="Basic and acidic residues" evidence="1">
    <location>
        <begin position="278"/>
        <end position="288"/>
    </location>
</feature>
<dbReference type="PROSITE" id="PS50870">
    <property type="entry name" value="AH"/>
    <property type="match status" value="1"/>
</dbReference>
<accession>A0A9P0NJB4</accession>